<dbReference type="Pfam" id="PF00326">
    <property type="entry name" value="Peptidase_S9"/>
    <property type="match status" value="1"/>
</dbReference>
<accession>A0A481YZ50</accession>
<dbReference type="GO" id="GO:0008239">
    <property type="term" value="F:dipeptidyl-peptidase activity"/>
    <property type="evidence" value="ECO:0007669"/>
    <property type="project" value="TreeGrafter"/>
</dbReference>
<evidence type="ECO:0000259" key="1">
    <source>
        <dbReference type="Pfam" id="PF00326"/>
    </source>
</evidence>
<dbReference type="PANTHER" id="PTHR11731:SF193">
    <property type="entry name" value="DIPEPTIDYL PEPTIDASE 9"/>
    <property type="match status" value="1"/>
</dbReference>
<dbReference type="SUPFAM" id="SSF82171">
    <property type="entry name" value="DPP6 N-terminal domain-like"/>
    <property type="match status" value="1"/>
</dbReference>
<protein>
    <submittedName>
        <fullName evidence="3">S9 family peptidase</fullName>
    </submittedName>
</protein>
<dbReference type="SUPFAM" id="SSF53474">
    <property type="entry name" value="alpha/beta-Hydrolases"/>
    <property type="match status" value="1"/>
</dbReference>
<dbReference type="Pfam" id="PF00930">
    <property type="entry name" value="DPPIV_N"/>
    <property type="match status" value="1"/>
</dbReference>
<feature type="domain" description="Dipeptidylpeptidase IV N-terminal" evidence="2">
    <location>
        <begin position="107"/>
        <end position="475"/>
    </location>
</feature>
<dbReference type="PANTHER" id="PTHR11731">
    <property type="entry name" value="PROTEASE FAMILY S9B,C DIPEPTIDYL-PEPTIDASE IV-RELATED"/>
    <property type="match status" value="1"/>
</dbReference>
<reference evidence="3" key="1">
    <citation type="journal article" date="2019" name="MBio">
        <title>Virus Genomes from Deep Sea Sediments Expand the Ocean Megavirome and Support Independent Origins of Viral Gigantism.</title>
        <authorList>
            <person name="Backstrom D."/>
            <person name="Yutin N."/>
            <person name="Jorgensen S.L."/>
            <person name="Dharamshi J."/>
            <person name="Homa F."/>
            <person name="Zaremba-Niedwiedzka K."/>
            <person name="Spang A."/>
            <person name="Wolf Y.I."/>
            <person name="Koonin E.V."/>
            <person name="Ettema T.J."/>
        </authorList>
    </citation>
    <scope>NUCLEOTIDE SEQUENCE</scope>
</reference>
<dbReference type="InterPro" id="IPR029058">
    <property type="entry name" value="AB_hydrolase_fold"/>
</dbReference>
<dbReference type="InterPro" id="IPR002469">
    <property type="entry name" value="Peptidase_S9B_N"/>
</dbReference>
<sequence length="767" mass="88499">MDTNITRHNIQEKYKSIATYCGKYYDKPSNLNFIGNTDALYCLKNVEGTSLLHQIVYNDEKKYDIVPVTLPNILDDKRKLTQEEIMLKQRKRELRIGLISFGSLLVDKTQYIHFSSGPRVFLYDIGAEKLREITGKEECVKLDYKFTHDGKFFGFIRENEIWIQDTNQSDNVKQLTFDTKNKNVTAGVSDFIMQEEFDRTTGYWFGNGIINDSHYVVAYLKVDSSDVTVINIEEDGKTNEYPYPLAGEKNTTSVLVTVEFDKDLKIYNRVEHTDLFKKRFPWVEYVVDCGIPPKNSGYPNTIWMKLLDRKQKKYCIVLYDYIAQTSEIIHEETCDKYWINVSPVLYFFEDGTMRIIIGSEKSGYHHLYLVKHYEWEPEVFIISKALTSGEFSVAQKSFGQSGITGQSSIIVDEKNKKIYFTGRGSSPLIQELYEVSLESGKMVSIGEKGYYHEQVTFSDDFSTFAAFISNTKNPPKYVIWKRGKDGTYNKTGIVAMSPQQEPVKAYIPLISPELFSFKSTKGNEIHGYLYRPLTVTDSSPLILNIYGGPLVQLVNDHYLKSTVNPSIQLLLQLGFYVVIIDAEGTKNRGFTFESEIYKKMGCVELNTQIEGIKYIINKHKLPIDMKRIGIYGYSYGGYMSLMALAKHNDFFKVAVAGSPVSNWMLYDTGYTERYMGSPQENKDAYNNANVCTFAKDFPNEPHRLLITHGLSDENVFFNNTYKIMSALIQEDKPFDIQIYPQQRHMFTDPKSRMHMLTERIMYFVENL</sequence>
<dbReference type="Gene3D" id="3.40.50.1820">
    <property type="entry name" value="alpha/beta hydrolase"/>
    <property type="match status" value="1"/>
</dbReference>
<proteinExistence type="predicted"/>
<dbReference type="GO" id="GO:0006508">
    <property type="term" value="P:proteolysis"/>
    <property type="evidence" value="ECO:0007669"/>
    <property type="project" value="InterPro"/>
</dbReference>
<evidence type="ECO:0000259" key="2">
    <source>
        <dbReference type="Pfam" id="PF00930"/>
    </source>
</evidence>
<dbReference type="Gene3D" id="2.140.10.30">
    <property type="entry name" value="Dipeptidylpeptidase IV, N-terminal domain"/>
    <property type="match status" value="1"/>
</dbReference>
<name>A0A481YZ50_9VIRU</name>
<feature type="domain" description="Peptidase S9 prolyl oligopeptidase catalytic" evidence="1">
    <location>
        <begin position="566"/>
        <end position="765"/>
    </location>
</feature>
<dbReference type="InterPro" id="IPR001375">
    <property type="entry name" value="Peptidase_S9_cat"/>
</dbReference>
<dbReference type="InterPro" id="IPR050278">
    <property type="entry name" value="Serine_Prot_S9B/DPPIV"/>
</dbReference>
<dbReference type="EMBL" id="MK500389">
    <property type="protein sequence ID" value="QBK88429.1"/>
    <property type="molecule type" value="Genomic_DNA"/>
</dbReference>
<organism evidence="3">
    <name type="scientific">Mimivirus LCMiAC01</name>
    <dbReference type="NCBI Taxonomy" id="2506608"/>
    <lineage>
        <taxon>Viruses</taxon>
        <taxon>Varidnaviria</taxon>
        <taxon>Bamfordvirae</taxon>
        <taxon>Nucleocytoviricota</taxon>
        <taxon>Megaviricetes</taxon>
        <taxon>Imitervirales</taxon>
        <taxon>Mimiviridae</taxon>
        <taxon>Klosneuvirinae</taxon>
    </lineage>
</organism>
<gene>
    <name evidence="3" type="ORF">LCMiAC01_01060</name>
</gene>
<evidence type="ECO:0000313" key="3">
    <source>
        <dbReference type="EMBL" id="QBK88429.1"/>
    </source>
</evidence>
<dbReference type="GO" id="GO:0008236">
    <property type="term" value="F:serine-type peptidase activity"/>
    <property type="evidence" value="ECO:0007669"/>
    <property type="project" value="InterPro"/>
</dbReference>